<sequence length="171" mass="18299">MNCRDRAKVKAALAELRQLGHDPSQVTNIAGAMIRNGTPARKAYETAFNKLVERQPSLHATMQRIGQFFEAADLSMVARSNVALDKYIATGDTAALKPVAEMAVQHLQTMAVKTGDAGFADGLPDMPAPTESKGRTQIDRPSRPGWGEIGFQPGANTRPAAEAPAQSNQAE</sequence>
<reference evidence="2 3" key="1">
    <citation type="submission" date="2021-08" db="EMBL/GenBank/DDBJ databases">
        <title>Comparative Genomics Analysis of the Genus Qipengyuania Reveals Extensive Genetic Diversity and Metabolic Versatility, Including the Description of Fifteen Novel Species.</title>
        <authorList>
            <person name="Liu Y."/>
        </authorList>
    </citation>
    <scope>NUCLEOTIDE SEQUENCE [LARGE SCALE GENOMIC DNA]</scope>
    <source>
        <strain evidence="2 3">6D47A</strain>
    </source>
</reference>
<dbReference type="RefSeq" id="WP_221558231.1">
    <property type="nucleotide sequence ID" value="NZ_JAIGNO010000006.1"/>
</dbReference>
<evidence type="ECO:0000313" key="3">
    <source>
        <dbReference type="Proteomes" id="UP000755104"/>
    </source>
</evidence>
<accession>A0ABS7JAT3</accession>
<protein>
    <submittedName>
        <fullName evidence="2">Uncharacterized protein</fullName>
    </submittedName>
</protein>
<feature type="region of interest" description="Disordered" evidence="1">
    <location>
        <begin position="118"/>
        <end position="171"/>
    </location>
</feature>
<dbReference type="EMBL" id="JAIGNO010000006">
    <property type="protein sequence ID" value="MBX7482969.1"/>
    <property type="molecule type" value="Genomic_DNA"/>
</dbReference>
<keyword evidence="3" id="KW-1185">Reference proteome</keyword>
<gene>
    <name evidence="2" type="ORF">K3174_10530</name>
</gene>
<feature type="compositionally biased region" description="Basic and acidic residues" evidence="1">
    <location>
        <begin position="132"/>
        <end position="142"/>
    </location>
</feature>
<comment type="caution">
    <text evidence="2">The sequence shown here is derived from an EMBL/GenBank/DDBJ whole genome shotgun (WGS) entry which is preliminary data.</text>
</comment>
<dbReference type="Proteomes" id="UP000755104">
    <property type="component" value="Unassembled WGS sequence"/>
</dbReference>
<evidence type="ECO:0000256" key="1">
    <source>
        <dbReference type="SAM" id="MobiDB-lite"/>
    </source>
</evidence>
<proteinExistence type="predicted"/>
<evidence type="ECO:0000313" key="2">
    <source>
        <dbReference type="EMBL" id="MBX7482969.1"/>
    </source>
</evidence>
<name>A0ABS7JAT3_9SPHN</name>
<organism evidence="2 3">
    <name type="scientific">Qipengyuania qiaonensis</name>
    <dbReference type="NCBI Taxonomy" id="2867240"/>
    <lineage>
        <taxon>Bacteria</taxon>
        <taxon>Pseudomonadati</taxon>
        <taxon>Pseudomonadota</taxon>
        <taxon>Alphaproteobacteria</taxon>
        <taxon>Sphingomonadales</taxon>
        <taxon>Erythrobacteraceae</taxon>
        <taxon>Qipengyuania</taxon>
    </lineage>
</organism>